<evidence type="ECO:0000313" key="4">
    <source>
        <dbReference type="Proteomes" id="UP000270487"/>
    </source>
</evidence>
<dbReference type="EMBL" id="LR134492">
    <property type="protein sequence ID" value="VEI74992.1"/>
    <property type="molecule type" value="Genomic_DNA"/>
</dbReference>
<keyword evidence="1" id="KW-0732">Signal</keyword>
<organism evidence="3 4">
    <name type="scientific">Serratia fonticola</name>
    <dbReference type="NCBI Taxonomy" id="47917"/>
    <lineage>
        <taxon>Bacteria</taxon>
        <taxon>Pseudomonadati</taxon>
        <taxon>Pseudomonadota</taxon>
        <taxon>Gammaproteobacteria</taxon>
        <taxon>Enterobacterales</taxon>
        <taxon>Yersiniaceae</taxon>
        <taxon>Serratia</taxon>
    </lineage>
</organism>
<dbReference type="InterPro" id="IPR036937">
    <property type="entry name" value="Adhesion_dom_fimbrial_sf"/>
</dbReference>
<dbReference type="GO" id="GO:0043709">
    <property type="term" value="P:cell adhesion involved in single-species biofilm formation"/>
    <property type="evidence" value="ECO:0007669"/>
    <property type="project" value="TreeGrafter"/>
</dbReference>
<feature type="signal peptide" evidence="1">
    <location>
        <begin position="1"/>
        <end position="24"/>
    </location>
</feature>
<evidence type="ECO:0000259" key="2">
    <source>
        <dbReference type="Pfam" id="PF00419"/>
    </source>
</evidence>
<dbReference type="InterPro" id="IPR000259">
    <property type="entry name" value="Adhesion_dom_fimbrial"/>
</dbReference>
<dbReference type="Pfam" id="PF00419">
    <property type="entry name" value="Fimbrial"/>
    <property type="match status" value="1"/>
</dbReference>
<evidence type="ECO:0000313" key="3">
    <source>
        <dbReference type="EMBL" id="VEI74992.1"/>
    </source>
</evidence>
<dbReference type="SUPFAM" id="SSF49401">
    <property type="entry name" value="Bacterial adhesins"/>
    <property type="match status" value="1"/>
</dbReference>
<dbReference type="Gene3D" id="2.60.40.1090">
    <property type="entry name" value="Fimbrial-type adhesion domain"/>
    <property type="match status" value="1"/>
</dbReference>
<dbReference type="GO" id="GO:0009289">
    <property type="term" value="C:pilus"/>
    <property type="evidence" value="ECO:0007669"/>
    <property type="project" value="InterPro"/>
</dbReference>
<name>A0A448T4V4_SERFO</name>
<dbReference type="InterPro" id="IPR050263">
    <property type="entry name" value="Bact_Fimbrial_Adh_Pro"/>
</dbReference>
<sequence length="185" mass="19257">MKMKLRTLALTTLATAMLSGYAFADVPPGSQGNGEIKFKGSVIKAPCGLAPGLDGDNQNINLGQIADAQLKTVGYSAPKEFKIKLIGCSFDPAATAETKVNVRFDGMSVGASNGFLGVSGDAKGVAIRLLDAANKHVKIGATSDNYSLRSGDNTLQFSAQIVALDGEDIKAGTYDAMTNFALTYL</sequence>
<proteinExistence type="predicted"/>
<dbReference type="PANTHER" id="PTHR33420">
    <property type="entry name" value="FIMBRIAL SUBUNIT ELFA-RELATED"/>
    <property type="match status" value="1"/>
</dbReference>
<dbReference type="InterPro" id="IPR008966">
    <property type="entry name" value="Adhesion_dom_sf"/>
</dbReference>
<dbReference type="Proteomes" id="UP000270487">
    <property type="component" value="Chromosome"/>
</dbReference>
<evidence type="ECO:0000256" key="1">
    <source>
        <dbReference type="SAM" id="SignalP"/>
    </source>
</evidence>
<feature type="chain" id="PRO_5019144267" evidence="1">
    <location>
        <begin position="25"/>
        <end position="185"/>
    </location>
</feature>
<feature type="domain" description="Fimbrial-type adhesion" evidence="2">
    <location>
        <begin position="36"/>
        <end position="184"/>
    </location>
</feature>
<dbReference type="AlphaFoldDB" id="A0A448T4V4"/>
<protein>
    <submittedName>
        <fullName evidence="3">Major MR/P fimbria protein</fullName>
    </submittedName>
</protein>
<gene>
    <name evidence="3" type="primary">mrpA_7</name>
    <name evidence="3" type="ORF">NCTC13193_04812</name>
</gene>
<dbReference type="PANTHER" id="PTHR33420:SF11">
    <property type="entry name" value="FIMBRIAL-LIKE PROTEIN"/>
    <property type="match status" value="1"/>
</dbReference>
<accession>A0A448T4V4</accession>
<dbReference type="RefSeq" id="WP_141132906.1">
    <property type="nucleotide sequence ID" value="NZ_CAMISM010000006.1"/>
</dbReference>
<reference evidence="3 4" key="1">
    <citation type="submission" date="2018-12" db="EMBL/GenBank/DDBJ databases">
        <authorList>
            <consortium name="Pathogen Informatics"/>
        </authorList>
    </citation>
    <scope>NUCLEOTIDE SEQUENCE [LARGE SCALE GENOMIC DNA]</scope>
    <source>
        <strain evidence="3 4">NCTC13193</strain>
    </source>
</reference>